<organism evidence="3 4">
    <name type="scientific">Rhodovarius crocodyli</name>
    <dbReference type="NCBI Taxonomy" id="1979269"/>
    <lineage>
        <taxon>Bacteria</taxon>
        <taxon>Pseudomonadati</taxon>
        <taxon>Pseudomonadota</taxon>
        <taxon>Alphaproteobacteria</taxon>
        <taxon>Acetobacterales</taxon>
        <taxon>Roseomonadaceae</taxon>
        <taxon>Rhodovarius</taxon>
    </lineage>
</organism>
<evidence type="ECO:0000313" key="3">
    <source>
        <dbReference type="EMBL" id="RVT97027.1"/>
    </source>
</evidence>
<sequence length="964" mass="98227">MLTSGKKITEVYVSASVLVASDFRFGDRFGYAVDLSEDGLTAIVGGYLDDIGTKTDQGSARVFDWNGLAWVQRGDPLTPTDGRATDHFGEAVAISADGRTAIIGGGQNDVTVRDQGSARVFDWNGSAWVQRGGPLIASDADVGDHFGEAVAMSPDGNTVVIGAADDSGRSAQRGSARVFDWNGTEWVQRGPIIYPSGAFGGEEIGASVTMSSDGNLIVLGAPGKYSSSGSADVGVLYAYAWNGSAWIIQGSYIPALIGGEDARFGSAVAMTPDGRTILAGAPGQMVDNKAGHGSVQVLDWNGSAWIPRGYPPLVADGEAGDGFGGAVSISANGMTILVGASGDDVNGKANQGSARVFDWNGGAWIERGFLTPANGTAGAGFGTSVALSANGRSAVVGGPLDNSARVFSWDGMQWIEGVAADAATAPPVVAYAGPGAGPTDGNDSLHGTGAGDELRGGLGDDRYLINDSDDRIIENPGEGNDSAYVTVNGWVVSAHVEAAYLREGANSLQGSDGNDILVSNRLISSHLQGHGGDDTLWGIGMGGTELLEGGDGDDLMISSAAAVATMVGGAGDDRYVVNKADAVIVEQPEEGNDTAWVTVSGWTSGHHIETVYLTGLATSVTGSDGNDVLVANRSYASNLNGGEGDDTLWGMSVSGEQLNGGAGNDTLHSGIFRSTLAGGIGDDVYILNGALAEIVERPGEGYDTAWLNAYTTQVHGNVELAYLIGSAKVAYLSGEGDIEVVSNSLGAEITSFKQATTTFWGQGGTDVFKGGAGSNVFQSGSGVTTMTGGASADIYIIRNALSSATDVEGGQGIDRAWATVDGWTVGDHIEEAYLTETATLLCGGQTAVALVANALLASTLIAGGARTDMYGSDYADAFVIGTEGGTIRGGGGGDTIRLGSLADRATVLDFNAAEGDRVDFSSLGIGRDAVQVLVEGSDTLVSYGTGGLLLQGLTAPPPDTAFVF</sequence>
<evidence type="ECO:0008006" key="5">
    <source>
        <dbReference type="Google" id="ProtNLM"/>
    </source>
</evidence>
<accession>A0A437MHA6</accession>
<dbReference type="GO" id="GO:0005509">
    <property type="term" value="F:calcium ion binding"/>
    <property type="evidence" value="ECO:0007669"/>
    <property type="project" value="InterPro"/>
</dbReference>
<proteinExistence type="predicted"/>
<dbReference type="InterPro" id="IPR013517">
    <property type="entry name" value="FG-GAP"/>
</dbReference>
<dbReference type="InterPro" id="IPR001343">
    <property type="entry name" value="Hemolysn_Ca-bd"/>
</dbReference>
<evidence type="ECO:0000256" key="1">
    <source>
        <dbReference type="ARBA" id="ARBA00022729"/>
    </source>
</evidence>
<gene>
    <name evidence="3" type="ORF">EOD42_11580</name>
</gene>
<evidence type="ECO:0000256" key="2">
    <source>
        <dbReference type="SAM" id="MobiDB-lite"/>
    </source>
</evidence>
<dbReference type="PANTHER" id="PTHR36220:SF1">
    <property type="entry name" value="GAMMA TUBULIN COMPLEX COMPONENT C-TERMINAL DOMAIN-CONTAINING PROTEIN"/>
    <property type="match status" value="1"/>
</dbReference>
<keyword evidence="1" id="KW-0732">Signal</keyword>
<dbReference type="PRINTS" id="PR00313">
    <property type="entry name" value="CABNDNGRPT"/>
</dbReference>
<dbReference type="Pfam" id="PF14312">
    <property type="entry name" value="FG-GAP_2"/>
    <property type="match status" value="4"/>
</dbReference>
<dbReference type="Proteomes" id="UP000282957">
    <property type="component" value="Unassembled WGS sequence"/>
</dbReference>
<dbReference type="SUPFAM" id="SSF50965">
    <property type="entry name" value="Galactose oxidase, central domain"/>
    <property type="match status" value="1"/>
</dbReference>
<dbReference type="AlphaFoldDB" id="A0A437MHA6"/>
<dbReference type="PANTHER" id="PTHR36220">
    <property type="entry name" value="UNNAMED PRODUCT"/>
    <property type="match status" value="1"/>
</dbReference>
<dbReference type="Gene3D" id="2.150.10.10">
    <property type="entry name" value="Serralysin-like metalloprotease, C-terminal"/>
    <property type="match status" value="3"/>
</dbReference>
<feature type="region of interest" description="Disordered" evidence="2">
    <location>
        <begin position="435"/>
        <end position="454"/>
    </location>
</feature>
<protein>
    <recommendedName>
        <fullName evidence="5">Calcium-binding protein</fullName>
    </recommendedName>
</protein>
<dbReference type="SUPFAM" id="SSF101908">
    <property type="entry name" value="Putative isomerase YbhE"/>
    <property type="match status" value="1"/>
</dbReference>
<dbReference type="InterPro" id="IPR028994">
    <property type="entry name" value="Integrin_alpha_N"/>
</dbReference>
<keyword evidence="4" id="KW-1185">Reference proteome</keyword>
<dbReference type="InterPro" id="IPR011043">
    <property type="entry name" value="Gal_Oxase/kelch_b-propeller"/>
</dbReference>
<dbReference type="Gene3D" id="2.130.10.130">
    <property type="entry name" value="Integrin alpha, N-terminal"/>
    <property type="match status" value="2"/>
</dbReference>
<dbReference type="InterPro" id="IPR011049">
    <property type="entry name" value="Serralysin-like_metalloprot_C"/>
</dbReference>
<name>A0A437MHA6_9PROT</name>
<dbReference type="SUPFAM" id="SSF51120">
    <property type="entry name" value="beta-Roll"/>
    <property type="match status" value="3"/>
</dbReference>
<comment type="caution">
    <text evidence="3">The sequence shown here is derived from an EMBL/GenBank/DDBJ whole genome shotgun (WGS) entry which is preliminary data.</text>
</comment>
<dbReference type="EMBL" id="SACL01000003">
    <property type="protein sequence ID" value="RVT97027.1"/>
    <property type="molecule type" value="Genomic_DNA"/>
</dbReference>
<reference evidence="3 4" key="1">
    <citation type="submission" date="2019-01" db="EMBL/GenBank/DDBJ databases">
        <authorList>
            <person name="Chen W.-M."/>
        </authorList>
    </citation>
    <scope>NUCLEOTIDE SEQUENCE [LARGE SCALE GENOMIC DNA]</scope>
    <source>
        <strain evidence="3 4">CCP-6</strain>
    </source>
</reference>
<dbReference type="Pfam" id="PF00353">
    <property type="entry name" value="HemolysinCabind"/>
    <property type="match status" value="6"/>
</dbReference>
<dbReference type="OrthoDB" id="7270858at2"/>
<evidence type="ECO:0000313" key="4">
    <source>
        <dbReference type="Proteomes" id="UP000282957"/>
    </source>
</evidence>